<dbReference type="InterPro" id="IPR006176">
    <property type="entry name" value="3-OHacyl-CoA_DH_NAD-bd"/>
</dbReference>
<dbReference type="PANTHER" id="PTHR48075">
    <property type="entry name" value="3-HYDROXYACYL-COA DEHYDROGENASE FAMILY PROTEIN"/>
    <property type="match status" value="1"/>
</dbReference>
<evidence type="ECO:0000256" key="2">
    <source>
        <dbReference type="ARBA" id="ARBA00007005"/>
    </source>
</evidence>
<dbReference type="InterPro" id="IPR008927">
    <property type="entry name" value="6-PGluconate_DH-like_C_sf"/>
</dbReference>
<feature type="domain" description="3-hydroxyacyl-CoA dehydrogenase C-terminal" evidence="9">
    <location>
        <begin position="216"/>
        <end position="312"/>
    </location>
</feature>
<keyword evidence="8" id="KW-0520">NAD</keyword>
<organism evidence="11 12">
    <name type="scientific">Carpinus fangiana</name>
    <dbReference type="NCBI Taxonomy" id="176857"/>
    <lineage>
        <taxon>Eukaryota</taxon>
        <taxon>Viridiplantae</taxon>
        <taxon>Streptophyta</taxon>
        <taxon>Embryophyta</taxon>
        <taxon>Tracheophyta</taxon>
        <taxon>Spermatophyta</taxon>
        <taxon>Magnoliopsida</taxon>
        <taxon>eudicotyledons</taxon>
        <taxon>Gunneridae</taxon>
        <taxon>Pentapetalae</taxon>
        <taxon>rosids</taxon>
        <taxon>fabids</taxon>
        <taxon>Fagales</taxon>
        <taxon>Betulaceae</taxon>
        <taxon>Carpinus</taxon>
    </lineage>
</organism>
<evidence type="ECO:0000256" key="8">
    <source>
        <dbReference type="PIRSR" id="PIRSR000105-2"/>
    </source>
</evidence>
<dbReference type="FunFam" id="3.40.50.720:FF:000009">
    <property type="entry name" value="Fatty oxidation complex, alpha subunit"/>
    <property type="match status" value="1"/>
</dbReference>
<evidence type="ECO:0008006" key="13">
    <source>
        <dbReference type="Google" id="ProtNLM"/>
    </source>
</evidence>
<dbReference type="InterPro" id="IPR013328">
    <property type="entry name" value="6PGD_dom2"/>
</dbReference>
<dbReference type="InterPro" id="IPR006180">
    <property type="entry name" value="3-OHacyl-CoA_DH_CS"/>
</dbReference>
<dbReference type="Proteomes" id="UP000327013">
    <property type="component" value="Unassembled WGS sequence"/>
</dbReference>
<feature type="domain" description="3-hydroxyacyl-CoA dehydrogenase NAD binding" evidence="10">
    <location>
        <begin position="27"/>
        <end position="208"/>
    </location>
</feature>
<keyword evidence="12" id="KW-1185">Reference proteome</keyword>
<dbReference type="PROSITE" id="PS00067">
    <property type="entry name" value="3HCDH"/>
    <property type="match status" value="1"/>
</dbReference>
<keyword evidence="4" id="KW-0560">Oxidoreductase</keyword>
<dbReference type="Pfam" id="PF02737">
    <property type="entry name" value="3HCDH_N"/>
    <property type="match status" value="1"/>
</dbReference>
<evidence type="ECO:0000259" key="10">
    <source>
        <dbReference type="Pfam" id="PF02737"/>
    </source>
</evidence>
<dbReference type="InterPro" id="IPR036291">
    <property type="entry name" value="NAD(P)-bd_dom_sf"/>
</dbReference>
<gene>
    <name evidence="11" type="ORF">FH972_021874</name>
</gene>
<evidence type="ECO:0000256" key="7">
    <source>
        <dbReference type="PIRSR" id="PIRSR000105-1"/>
    </source>
</evidence>
<dbReference type="GO" id="GO:0016616">
    <property type="term" value="F:oxidoreductase activity, acting on the CH-OH group of donors, NAD or NADP as acceptor"/>
    <property type="evidence" value="ECO:0007669"/>
    <property type="project" value="InterPro"/>
</dbReference>
<dbReference type="SUPFAM" id="SSF51735">
    <property type="entry name" value="NAD(P)-binding Rossmann-fold domains"/>
    <property type="match status" value="1"/>
</dbReference>
<evidence type="ECO:0000256" key="4">
    <source>
        <dbReference type="ARBA" id="ARBA00023002"/>
    </source>
</evidence>
<feature type="binding site" evidence="8">
    <location>
        <begin position="32"/>
        <end position="37"/>
    </location>
    <ligand>
        <name>NAD(+)</name>
        <dbReference type="ChEBI" id="CHEBI:57540"/>
    </ligand>
</feature>
<dbReference type="Gene3D" id="3.40.50.720">
    <property type="entry name" value="NAD(P)-binding Rossmann-like Domain"/>
    <property type="match status" value="1"/>
</dbReference>
<evidence type="ECO:0000256" key="3">
    <source>
        <dbReference type="ARBA" id="ARBA00009463"/>
    </source>
</evidence>
<feature type="binding site" evidence="8">
    <location>
        <position position="142"/>
    </location>
    <ligand>
        <name>NAD(+)</name>
        <dbReference type="ChEBI" id="CHEBI:57540"/>
    </ligand>
</feature>
<proteinExistence type="inferred from homology"/>
<comment type="similarity">
    <text evidence="2">In the central section; belongs to the 3-hydroxyacyl-CoA dehydrogenase family.</text>
</comment>
<dbReference type="InterPro" id="IPR006108">
    <property type="entry name" value="3HC_DH_C"/>
</dbReference>
<dbReference type="SUPFAM" id="SSF48179">
    <property type="entry name" value="6-phosphogluconate dehydrogenase C-terminal domain-like"/>
    <property type="match status" value="1"/>
</dbReference>
<dbReference type="PIRSF" id="PIRSF000105">
    <property type="entry name" value="HCDH"/>
    <property type="match status" value="1"/>
</dbReference>
<comment type="caution">
    <text evidence="11">The sequence shown here is derived from an EMBL/GenBank/DDBJ whole genome shotgun (WGS) entry which is preliminary data.</text>
</comment>
<comment type="catalytic activity">
    <reaction evidence="6">
        <text>a 4-saturated-(3S)-3-hydroxyacyl-CoA = a (3E)-enoyl-CoA + H2O</text>
        <dbReference type="Rhea" id="RHEA:20724"/>
        <dbReference type="ChEBI" id="CHEBI:15377"/>
        <dbReference type="ChEBI" id="CHEBI:58521"/>
        <dbReference type="ChEBI" id="CHEBI:137480"/>
        <dbReference type="EC" id="4.2.1.17"/>
    </reaction>
</comment>
<dbReference type="OrthoDB" id="5958943at2759"/>
<evidence type="ECO:0000256" key="1">
    <source>
        <dbReference type="ARBA" id="ARBA00005005"/>
    </source>
</evidence>
<feature type="binding site" evidence="8">
    <location>
        <position position="56"/>
    </location>
    <ligand>
        <name>NAD(+)</name>
        <dbReference type="ChEBI" id="CHEBI:57540"/>
    </ligand>
</feature>
<name>A0A5N6KR89_9ROSI</name>
<comment type="catalytic activity">
    <reaction evidence="5">
        <text>a (3S)-3-hydroxyacyl-CoA = a (2E)-enoyl-CoA + H2O</text>
        <dbReference type="Rhea" id="RHEA:16105"/>
        <dbReference type="ChEBI" id="CHEBI:15377"/>
        <dbReference type="ChEBI" id="CHEBI:57318"/>
        <dbReference type="ChEBI" id="CHEBI:58856"/>
        <dbReference type="EC" id="4.2.1.17"/>
    </reaction>
</comment>
<accession>A0A5N6KR89</accession>
<protein>
    <recommendedName>
        <fullName evidence="13">3-hydroxybutyryl-CoA dehydrogenase</fullName>
    </recommendedName>
</protein>
<dbReference type="GO" id="GO:0006631">
    <property type="term" value="P:fatty acid metabolic process"/>
    <property type="evidence" value="ECO:0007669"/>
    <property type="project" value="InterPro"/>
</dbReference>
<feature type="binding site" evidence="8">
    <location>
        <position position="115"/>
    </location>
    <ligand>
        <name>NAD(+)</name>
        <dbReference type="ChEBI" id="CHEBI:57540"/>
    </ligand>
</feature>
<dbReference type="AlphaFoldDB" id="A0A5N6KR89"/>
<dbReference type="PANTHER" id="PTHR48075:SF5">
    <property type="entry name" value="3-HYDROXYBUTYRYL-COA DEHYDROGENASE"/>
    <property type="match status" value="1"/>
</dbReference>
<feature type="binding site" evidence="8">
    <location>
        <position position="304"/>
    </location>
    <ligand>
        <name>NAD(+)</name>
        <dbReference type="ChEBI" id="CHEBI:57540"/>
    </ligand>
</feature>
<sequence>MQRVAAASTRRAFSSTPRPSAAAEIKKLGVIGAGQMGLGIALVAASKAKVPVLLIDNQQASIDKGLKFADKLLEKDVSKQRITQDDATAARQRLTSSTKMEDLSEVDFVIEAVPEIPDLKHSIFSQLATICSAHAILATNTSSISITKIAAATAKDPTDLSAASRVISTHFMNPVPIQKGVEIISGLQTSQDTIDTAVAFCEKMGKIASKSADSPGFLANRILMPYINEAVICLETGVGQKEDIDNIMKNGTNVPMGPLQLADFIGIDTCLAIMKVLYEETGDSKYRPAVLLRKMVDAGWLGKKSGKGFYDY</sequence>
<dbReference type="Gene3D" id="1.10.1040.10">
    <property type="entry name" value="N-(1-d-carboxylethyl)-l-norvaline Dehydrogenase, domain 2"/>
    <property type="match status" value="1"/>
</dbReference>
<feature type="binding site" evidence="8">
    <location>
        <position position="173"/>
    </location>
    <ligand>
        <name>NAD(+)</name>
        <dbReference type="ChEBI" id="CHEBI:57540"/>
    </ligand>
</feature>
<evidence type="ECO:0000256" key="5">
    <source>
        <dbReference type="ARBA" id="ARBA00023709"/>
    </source>
</evidence>
<evidence type="ECO:0000256" key="6">
    <source>
        <dbReference type="ARBA" id="ARBA00023717"/>
    </source>
</evidence>
<dbReference type="GO" id="GO:0004300">
    <property type="term" value="F:enoyl-CoA hydratase activity"/>
    <property type="evidence" value="ECO:0007669"/>
    <property type="project" value="UniProtKB-EC"/>
</dbReference>
<dbReference type="EMBL" id="VIBQ01000010">
    <property type="protein sequence ID" value="KAB8338934.1"/>
    <property type="molecule type" value="Genomic_DNA"/>
</dbReference>
<comment type="pathway">
    <text evidence="1">Lipid metabolism; fatty acid beta-oxidation.</text>
</comment>
<dbReference type="Pfam" id="PF00725">
    <property type="entry name" value="3HCDH"/>
    <property type="match status" value="1"/>
</dbReference>
<dbReference type="InterPro" id="IPR022694">
    <property type="entry name" value="3-OHacyl-CoA_DH"/>
</dbReference>
<evidence type="ECO:0000313" key="11">
    <source>
        <dbReference type="EMBL" id="KAB8338934.1"/>
    </source>
</evidence>
<comment type="similarity">
    <text evidence="3">Belongs to the 3-hydroxyacyl-CoA dehydrogenase family.</text>
</comment>
<evidence type="ECO:0000259" key="9">
    <source>
        <dbReference type="Pfam" id="PF00725"/>
    </source>
</evidence>
<dbReference type="GO" id="GO:0070403">
    <property type="term" value="F:NAD+ binding"/>
    <property type="evidence" value="ECO:0007669"/>
    <property type="project" value="InterPro"/>
</dbReference>
<reference evidence="11 12" key="1">
    <citation type="submission" date="2019-06" db="EMBL/GenBank/DDBJ databases">
        <title>A chromosomal-level reference genome of Carpinus fangiana (Coryloideae, Betulaceae).</title>
        <authorList>
            <person name="Yang X."/>
            <person name="Wang Z."/>
            <person name="Zhang L."/>
            <person name="Hao G."/>
            <person name="Liu J."/>
            <person name="Yang Y."/>
        </authorList>
    </citation>
    <scope>NUCLEOTIDE SEQUENCE [LARGE SCALE GENOMIC DNA]</scope>
    <source>
        <strain evidence="11">Cfa_2016G</strain>
        <tissue evidence="11">Leaf</tissue>
    </source>
</reference>
<evidence type="ECO:0000313" key="12">
    <source>
        <dbReference type="Proteomes" id="UP000327013"/>
    </source>
</evidence>
<feature type="binding site" evidence="8">
    <location>
        <position position="120"/>
    </location>
    <ligand>
        <name>NAD(+)</name>
        <dbReference type="ChEBI" id="CHEBI:57540"/>
    </ligand>
</feature>
<feature type="site" description="Important for catalytic activity" evidence="7">
    <location>
        <position position="170"/>
    </location>
</feature>